<dbReference type="InterPro" id="IPR052538">
    <property type="entry name" value="Flavonoid_dioxygenase-like"/>
</dbReference>
<proteinExistence type="predicted"/>
<dbReference type="PANTHER" id="PTHR43346">
    <property type="entry name" value="LIGAND BINDING DOMAIN PROTEIN, PUTATIVE (AFU_ORTHOLOGUE AFUA_6G14370)-RELATED"/>
    <property type="match status" value="1"/>
</dbReference>
<evidence type="ECO:0000313" key="2">
    <source>
        <dbReference type="EMBL" id="OGY40251.1"/>
    </source>
</evidence>
<evidence type="ECO:0000259" key="1">
    <source>
        <dbReference type="Pfam" id="PF07883"/>
    </source>
</evidence>
<comment type="caution">
    <text evidence="2">The sequence shown here is derived from an EMBL/GenBank/DDBJ whole genome shotgun (WGS) entry which is preliminary data.</text>
</comment>
<sequence length="123" mass="13897">MSYFKENIISRAKENSYFRRELFTGSESQLVLMSLNPHEDIGEEIHSGIDQILFFVEGSGKAIIDGSEIQIQENDVLFIRRGSKHNVVNTSSEKMKLVSVYSPPEHARGTVHQTKSQAIDAEQ</sequence>
<gene>
    <name evidence="2" type="ORF">A2570_03145</name>
</gene>
<dbReference type="Pfam" id="PF07883">
    <property type="entry name" value="Cupin_2"/>
    <property type="match status" value="1"/>
</dbReference>
<name>A0A1G1XJW8_9BACT</name>
<dbReference type="InterPro" id="IPR014710">
    <property type="entry name" value="RmlC-like_jellyroll"/>
</dbReference>
<accession>A0A1G1XJW8</accession>
<dbReference type="PANTHER" id="PTHR43346:SF1">
    <property type="entry name" value="QUERCETIN 2,3-DIOXYGENASE-RELATED"/>
    <property type="match status" value="1"/>
</dbReference>
<dbReference type="AlphaFoldDB" id="A0A1G1XJW8"/>
<dbReference type="CDD" id="cd02223">
    <property type="entry name" value="cupin_Bh2720-like"/>
    <property type="match status" value="1"/>
</dbReference>
<dbReference type="EMBL" id="MHHY01000009">
    <property type="protein sequence ID" value="OGY40251.1"/>
    <property type="molecule type" value="Genomic_DNA"/>
</dbReference>
<dbReference type="InterPro" id="IPR013096">
    <property type="entry name" value="Cupin_2"/>
</dbReference>
<organism evidence="2 3">
    <name type="scientific">Candidatus Brennerbacteria bacterium RIFOXYD1_FULL_41_16</name>
    <dbReference type="NCBI Taxonomy" id="1797529"/>
    <lineage>
        <taxon>Bacteria</taxon>
        <taxon>Candidatus Brenneribacteriota</taxon>
    </lineage>
</organism>
<dbReference type="STRING" id="1797529.A2570_03145"/>
<reference evidence="2 3" key="1">
    <citation type="journal article" date="2016" name="Nat. Commun.">
        <title>Thousands of microbial genomes shed light on interconnected biogeochemical processes in an aquifer system.</title>
        <authorList>
            <person name="Anantharaman K."/>
            <person name="Brown C.T."/>
            <person name="Hug L.A."/>
            <person name="Sharon I."/>
            <person name="Castelle C.J."/>
            <person name="Probst A.J."/>
            <person name="Thomas B.C."/>
            <person name="Singh A."/>
            <person name="Wilkins M.J."/>
            <person name="Karaoz U."/>
            <person name="Brodie E.L."/>
            <person name="Williams K.H."/>
            <person name="Hubbard S.S."/>
            <person name="Banfield J.F."/>
        </authorList>
    </citation>
    <scope>NUCLEOTIDE SEQUENCE [LARGE SCALE GENOMIC DNA]</scope>
</reference>
<dbReference type="Gene3D" id="2.60.120.10">
    <property type="entry name" value="Jelly Rolls"/>
    <property type="match status" value="1"/>
</dbReference>
<protein>
    <recommendedName>
        <fullName evidence="1">Cupin type-2 domain-containing protein</fullName>
    </recommendedName>
</protein>
<dbReference type="Proteomes" id="UP000178570">
    <property type="component" value="Unassembled WGS sequence"/>
</dbReference>
<dbReference type="InterPro" id="IPR011051">
    <property type="entry name" value="RmlC_Cupin_sf"/>
</dbReference>
<evidence type="ECO:0000313" key="3">
    <source>
        <dbReference type="Proteomes" id="UP000178570"/>
    </source>
</evidence>
<feature type="domain" description="Cupin type-2" evidence="1">
    <location>
        <begin position="32"/>
        <end position="101"/>
    </location>
</feature>
<dbReference type="SUPFAM" id="SSF51182">
    <property type="entry name" value="RmlC-like cupins"/>
    <property type="match status" value="1"/>
</dbReference>